<organism evidence="1">
    <name type="scientific">bioreactor metagenome</name>
    <dbReference type="NCBI Taxonomy" id="1076179"/>
    <lineage>
        <taxon>unclassified sequences</taxon>
        <taxon>metagenomes</taxon>
        <taxon>ecological metagenomes</taxon>
    </lineage>
</organism>
<dbReference type="AlphaFoldDB" id="A0A645AKF3"/>
<dbReference type="EMBL" id="VSSQ01013371">
    <property type="protein sequence ID" value="MPM51343.1"/>
    <property type="molecule type" value="Genomic_DNA"/>
</dbReference>
<name>A0A645AKF3_9ZZZZ</name>
<comment type="caution">
    <text evidence="1">The sequence shown here is derived from an EMBL/GenBank/DDBJ whole genome shotgun (WGS) entry which is preliminary data.</text>
</comment>
<reference evidence="1" key="1">
    <citation type="submission" date="2019-08" db="EMBL/GenBank/DDBJ databases">
        <authorList>
            <person name="Kucharzyk K."/>
            <person name="Murdoch R.W."/>
            <person name="Higgins S."/>
            <person name="Loffler F."/>
        </authorList>
    </citation>
    <scope>NUCLEOTIDE SEQUENCE</scope>
</reference>
<protein>
    <submittedName>
        <fullName evidence="1">Uncharacterized protein</fullName>
    </submittedName>
</protein>
<accession>A0A645AKF3</accession>
<proteinExistence type="predicted"/>
<sequence length="45" mass="5103">MPLPRIAMDTIINTKPGDNNVENNLVSNVSYIKRAIVVKNTEKYK</sequence>
<gene>
    <name evidence="1" type="ORF">SDC9_98091</name>
</gene>
<evidence type="ECO:0000313" key="1">
    <source>
        <dbReference type="EMBL" id="MPM51343.1"/>
    </source>
</evidence>